<dbReference type="OrthoDB" id="6466218at2"/>
<dbReference type="PANTHER" id="PTHR33420:SF26">
    <property type="entry name" value="FIMBRIAL SUBUNIT"/>
    <property type="match status" value="1"/>
</dbReference>
<dbReference type="Proteomes" id="UP000255129">
    <property type="component" value="Unassembled WGS sequence"/>
</dbReference>
<proteinExistence type="predicted"/>
<evidence type="ECO:0000259" key="1">
    <source>
        <dbReference type="Pfam" id="PF00419"/>
    </source>
</evidence>
<name>A0A379FZ16_9GAMM</name>
<dbReference type="GO" id="GO:0043709">
    <property type="term" value="P:cell adhesion involved in single-species biofilm formation"/>
    <property type="evidence" value="ECO:0007669"/>
    <property type="project" value="TreeGrafter"/>
</dbReference>
<dbReference type="InterPro" id="IPR050263">
    <property type="entry name" value="Bact_Fimbrial_Adh_Pro"/>
</dbReference>
<reference evidence="2 3" key="1">
    <citation type="submission" date="2018-06" db="EMBL/GenBank/DDBJ databases">
        <authorList>
            <consortium name="Pathogen Informatics"/>
            <person name="Doyle S."/>
        </authorList>
    </citation>
    <scope>NUCLEOTIDE SEQUENCE [LARGE SCALE GENOMIC DNA]</scope>
    <source>
        <strain evidence="2 3">NCTC12026</strain>
    </source>
</reference>
<dbReference type="Gene3D" id="2.60.40.1090">
    <property type="entry name" value="Fimbrial-type adhesion domain"/>
    <property type="match status" value="1"/>
</dbReference>
<dbReference type="EMBL" id="UGUA01000002">
    <property type="protein sequence ID" value="SUC34010.1"/>
    <property type="molecule type" value="Genomic_DNA"/>
</dbReference>
<dbReference type="AlphaFoldDB" id="A0A379FZ16"/>
<dbReference type="GO" id="GO:0009289">
    <property type="term" value="C:pilus"/>
    <property type="evidence" value="ECO:0007669"/>
    <property type="project" value="InterPro"/>
</dbReference>
<evidence type="ECO:0000313" key="2">
    <source>
        <dbReference type="EMBL" id="SUC34010.1"/>
    </source>
</evidence>
<dbReference type="InterPro" id="IPR008966">
    <property type="entry name" value="Adhesion_dom_sf"/>
</dbReference>
<gene>
    <name evidence="2" type="primary">papA_1</name>
    <name evidence="2" type="ORF">NCTC12026_00339</name>
</gene>
<dbReference type="Pfam" id="PF00419">
    <property type="entry name" value="Fimbrial"/>
    <property type="match status" value="1"/>
</dbReference>
<evidence type="ECO:0000313" key="3">
    <source>
        <dbReference type="Proteomes" id="UP000255129"/>
    </source>
</evidence>
<organism evidence="2 3">
    <name type="scientific">Providencia rustigianii</name>
    <dbReference type="NCBI Taxonomy" id="158850"/>
    <lineage>
        <taxon>Bacteria</taxon>
        <taxon>Pseudomonadati</taxon>
        <taxon>Pseudomonadota</taxon>
        <taxon>Gammaproteobacteria</taxon>
        <taxon>Enterobacterales</taxon>
        <taxon>Morganellaceae</taxon>
        <taxon>Providencia</taxon>
    </lineage>
</organism>
<dbReference type="InterPro" id="IPR000259">
    <property type="entry name" value="Adhesion_dom_fimbrial"/>
</dbReference>
<sequence length="208" mass="22624">MISTIYRWLYQEYTIGALCLVAVLPAVANDNRYLFRPTDGWEVDGQHGVIHVSGSLTENPCELAMESSNQSVSLGNISFSELNHSERTMQPVPFKIELLNCLQVQTELQNFQTGQSVWSSTQPAVKVKFLAASVPENANIIRINGAHGFGLQVANSAGQMLPIGKASNPTLISSGQNSLIYYVSAIRTSGPLIPGAFSALIAFEMLYD</sequence>
<protein>
    <submittedName>
        <fullName evidence="2">Pap fimbrial major pilin protein</fullName>
    </submittedName>
</protein>
<accession>A0A379FZ16</accession>
<dbReference type="PANTHER" id="PTHR33420">
    <property type="entry name" value="FIMBRIAL SUBUNIT ELFA-RELATED"/>
    <property type="match status" value="1"/>
</dbReference>
<feature type="domain" description="Fimbrial-type adhesion" evidence="1">
    <location>
        <begin position="50"/>
        <end position="207"/>
    </location>
</feature>
<dbReference type="SUPFAM" id="SSF49401">
    <property type="entry name" value="Bacterial adhesins"/>
    <property type="match status" value="1"/>
</dbReference>
<dbReference type="RefSeq" id="WP_039854650.1">
    <property type="nucleotide sequence ID" value="NZ_AP018946.1"/>
</dbReference>
<dbReference type="InterPro" id="IPR036937">
    <property type="entry name" value="Adhesion_dom_fimbrial_sf"/>
</dbReference>